<proteinExistence type="predicted"/>
<reference evidence="2 3" key="1">
    <citation type="submission" date="2024-06" db="EMBL/GenBank/DDBJ databases">
        <title>Genomic Encyclopedia of Type Strains, Phase IV (KMG-IV): sequencing the most valuable type-strain genomes for metagenomic binning, comparative biology and taxonomic classification.</title>
        <authorList>
            <person name="Goeker M."/>
        </authorList>
    </citation>
    <scope>NUCLEOTIDE SEQUENCE [LARGE SCALE GENOMIC DNA]</scope>
    <source>
        <strain evidence="2 3">DSM 105042</strain>
    </source>
</reference>
<dbReference type="Pfam" id="PF12680">
    <property type="entry name" value="SnoaL_2"/>
    <property type="match status" value="1"/>
</dbReference>
<dbReference type="Gene3D" id="3.10.450.50">
    <property type="match status" value="1"/>
</dbReference>
<dbReference type="Proteomes" id="UP001549031">
    <property type="component" value="Unassembled WGS sequence"/>
</dbReference>
<keyword evidence="3" id="KW-1185">Reference proteome</keyword>
<organism evidence="2 3">
    <name type="scientific">Pseudorhizobium tarimense</name>
    <dbReference type="NCBI Taxonomy" id="1079109"/>
    <lineage>
        <taxon>Bacteria</taxon>
        <taxon>Pseudomonadati</taxon>
        <taxon>Pseudomonadota</taxon>
        <taxon>Alphaproteobacteria</taxon>
        <taxon>Hyphomicrobiales</taxon>
        <taxon>Rhizobiaceae</taxon>
        <taxon>Rhizobium/Agrobacterium group</taxon>
        <taxon>Pseudorhizobium</taxon>
    </lineage>
</organism>
<dbReference type="RefSeq" id="WP_247245678.1">
    <property type="nucleotide sequence ID" value="NZ_JALJRA010000017.1"/>
</dbReference>
<dbReference type="InterPro" id="IPR037401">
    <property type="entry name" value="SnoaL-like"/>
</dbReference>
<dbReference type="SUPFAM" id="SSF54427">
    <property type="entry name" value="NTF2-like"/>
    <property type="match status" value="1"/>
</dbReference>
<evidence type="ECO:0000313" key="2">
    <source>
        <dbReference type="EMBL" id="MET3587869.1"/>
    </source>
</evidence>
<sequence>MMAALPKPIGDYLEANAQLNMDAMLKPFTAGAVVLDNGRQYQGQAELRSLLEEQVITVKAVFMPDTVRHENDQVILEGPAHGDFAGSPIRFTYCFVLENDAIKTLEITA</sequence>
<comment type="caution">
    <text evidence="2">The sequence shown here is derived from an EMBL/GenBank/DDBJ whole genome shotgun (WGS) entry which is preliminary data.</text>
</comment>
<accession>A0ABV2HBJ5</accession>
<feature type="domain" description="SnoaL-like" evidence="1">
    <location>
        <begin position="11"/>
        <end position="98"/>
    </location>
</feature>
<gene>
    <name evidence="2" type="ORF">ABID21_004001</name>
</gene>
<dbReference type="EMBL" id="JBEPLJ010000017">
    <property type="protein sequence ID" value="MET3587869.1"/>
    <property type="molecule type" value="Genomic_DNA"/>
</dbReference>
<protein>
    <recommendedName>
        <fullName evidence="1">SnoaL-like domain-containing protein</fullName>
    </recommendedName>
</protein>
<evidence type="ECO:0000259" key="1">
    <source>
        <dbReference type="Pfam" id="PF12680"/>
    </source>
</evidence>
<name>A0ABV2HBJ5_9HYPH</name>
<evidence type="ECO:0000313" key="3">
    <source>
        <dbReference type="Proteomes" id="UP001549031"/>
    </source>
</evidence>
<dbReference type="InterPro" id="IPR032710">
    <property type="entry name" value="NTF2-like_dom_sf"/>
</dbReference>